<dbReference type="GO" id="GO:0006782">
    <property type="term" value="P:protoporphyrinogen IX biosynthetic process"/>
    <property type="evidence" value="ECO:0007669"/>
    <property type="project" value="UniProtKB-UniRule"/>
</dbReference>
<dbReference type="PIRSF" id="PIRSF001438">
    <property type="entry name" value="4pyrrol_synth_OHMeBilane_synth"/>
    <property type="match status" value="1"/>
</dbReference>
<dbReference type="EC" id="2.5.1.61" evidence="7"/>
<evidence type="ECO:0000256" key="3">
    <source>
        <dbReference type="ARBA" id="ARBA00011245"/>
    </source>
</evidence>
<comment type="caution">
    <text evidence="10">The sequence shown here is derived from an EMBL/GenBank/DDBJ whole genome shotgun (WGS) entry which is preliminary data.</text>
</comment>
<dbReference type="GO" id="GO:0004418">
    <property type="term" value="F:hydroxymethylbilane synthase activity"/>
    <property type="evidence" value="ECO:0007669"/>
    <property type="project" value="UniProtKB-UniRule"/>
</dbReference>
<comment type="subunit">
    <text evidence="3 7">Monomer.</text>
</comment>
<dbReference type="GO" id="GO:0005737">
    <property type="term" value="C:cytoplasm"/>
    <property type="evidence" value="ECO:0007669"/>
    <property type="project" value="UniProtKB-UniRule"/>
</dbReference>
<evidence type="ECO:0000256" key="4">
    <source>
        <dbReference type="ARBA" id="ARBA00022679"/>
    </source>
</evidence>
<keyword evidence="5 7" id="KW-0627">Porphyrin biosynthesis</keyword>
<feature type="domain" description="Porphobilinogen deaminase N-terminal" evidence="8">
    <location>
        <begin position="9"/>
        <end position="215"/>
    </location>
</feature>
<dbReference type="NCBIfam" id="TIGR00212">
    <property type="entry name" value="hemC"/>
    <property type="match status" value="1"/>
</dbReference>
<dbReference type="FunFam" id="3.40.190.10:FF:000005">
    <property type="entry name" value="Porphobilinogen deaminase"/>
    <property type="match status" value="1"/>
</dbReference>
<evidence type="ECO:0000256" key="5">
    <source>
        <dbReference type="ARBA" id="ARBA00023244"/>
    </source>
</evidence>
<dbReference type="PRINTS" id="PR00151">
    <property type="entry name" value="PORPHBDMNASE"/>
</dbReference>
<dbReference type="SUPFAM" id="SSF54782">
    <property type="entry name" value="Porphobilinogen deaminase (hydroxymethylbilane synthase), C-terminal domain"/>
    <property type="match status" value="1"/>
</dbReference>
<dbReference type="HAMAP" id="MF_00260">
    <property type="entry name" value="Porphobil_deam"/>
    <property type="match status" value="1"/>
</dbReference>
<name>A0A7C4KJW2_9CHLR</name>
<dbReference type="InterPro" id="IPR000860">
    <property type="entry name" value="HemC"/>
</dbReference>
<protein>
    <recommendedName>
        <fullName evidence="7">Porphobilinogen deaminase</fullName>
        <shortName evidence="7">PBG</shortName>
        <ecNumber evidence="7">2.5.1.61</ecNumber>
    </recommendedName>
    <alternativeName>
        <fullName evidence="7">Hydroxymethylbilane synthase</fullName>
        <shortName evidence="7">HMBS</shortName>
    </alternativeName>
    <alternativeName>
        <fullName evidence="7">Pre-uroporphyrinogen synthase</fullName>
    </alternativeName>
</protein>
<dbReference type="Pfam" id="PF03900">
    <property type="entry name" value="Porphobil_deamC"/>
    <property type="match status" value="1"/>
</dbReference>
<dbReference type="EMBL" id="DSYK01000776">
    <property type="protein sequence ID" value="HGS23236.1"/>
    <property type="molecule type" value="Genomic_DNA"/>
</dbReference>
<dbReference type="Gene3D" id="3.30.160.40">
    <property type="entry name" value="Porphobilinogen deaminase, C-terminal domain"/>
    <property type="match status" value="1"/>
</dbReference>
<proteinExistence type="inferred from homology"/>
<dbReference type="InterPro" id="IPR022419">
    <property type="entry name" value="Porphobilin_deaminase_cofac_BS"/>
</dbReference>
<comment type="miscellaneous">
    <text evidence="7">The porphobilinogen subunits are added to the dipyrromethane group.</text>
</comment>
<keyword evidence="4 7" id="KW-0808">Transferase</keyword>
<dbReference type="Pfam" id="PF01379">
    <property type="entry name" value="Porphobil_deam"/>
    <property type="match status" value="1"/>
</dbReference>
<dbReference type="InterPro" id="IPR036803">
    <property type="entry name" value="Porphobilinogen_deaminase_C_sf"/>
</dbReference>
<dbReference type="InterPro" id="IPR022418">
    <property type="entry name" value="Porphobilinogen_deaminase_C"/>
</dbReference>
<evidence type="ECO:0000259" key="8">
    <source>
        <dbReference type="Pfam" id="PF01379"/>
    </source>
</evidence>
<evidence type="ECO:0000259" key="9">
    <source>
        <dbReference type="Pfam" id="PF03900"/>
    </source>
</evidence>
<evidence type="ECO:0000256" key="2">
    <source>
        <dbReference type="ARBA" id="ARBA00005638"/>
    </source>
</evidence>
<dbReference type="PANTHER" id="PTHR11557">
    <property type="entry name" value="PORPHOBILINOGEN DEAMINASE"/>
    <property type="match status" value="1"/>
</dbReference>
<feature type="domain" description="Porphobilinogen deaminase C-terminal" evidence="9">
    <location>
        <begin position="229"/>
        <end position="296"/>
    </location>
</feature>
<feature type="modified residue" description="S-(dipyrrolylmethanemethyl)cysteine" evidence="7">
    <location>
        <position position="245"/>
    </location>
</feature>
<dbReference type="AlphaFoldDB" id="A0A7C4KJW2"/>
<dbReference type="PANTHER" id="PTHR11557:SF0">
    <property type="entry name" value="PORPHOBILINOGEN DEAMINASE"/>
    <property type="match status" value="1"/>
</dbReference>
<evidence type="ECO:0000256" key="1">
    <source>
        <dbReference type="ARBA" id="ARBA00002869"/>
    </source>
</evidence>
<dbReference type="CDD" id="cd13646">
    <property type="entry name" value="PBP2_EcHMBS_like"/>
    <property type="match status" value="1"/>
</dbReference>
<gene>
    <name evidence="7 10" type="primary">hemC</name>
    <name evidence="10" type="ORF">ENT37_15395</name>
</gene>
<comment type="catalytic activity">
    <reaction evidence="6 7">
        <text>4 porphobilinogen + H2O = hydroxymethylbilane + 4 NH4(+)</text>
        <dbReference type="Rhea" id="RHEA:13185"/>
        <dbReference type="ChEBI" id="CHEBI:15377"/>
        <dbReference type="ChEBI" id="CHEBI:28938"/>
        <dbReference type="ChEBI" id="CHEBI:57845"/>
        <dbReference type="ChEBI" id="CHEBI:58126"/>
        <dbReference type="EC" id="2.5.1.61"/>
    </reaction>
</comment>
<dbReference type="SUPFAM" id="SSF53850">
    <property type="entry name" value="Periplasmic binding protein-like II"/>
    <property type="match status" value="1"/>
</dbReference>
<dbReference type="InterPro" id="IPR022417">
    <property type="entry name" value="Porphobilin_deaminase_N"/>
</dbReference>
<dbReference type="Gene3D" id="3.40.190.10">
    <property type="entry name" value="Periplasmic binding protein-like II"/>
    <property type="match status" value="2"/>
</dbReference>
<evidence type="ECO:0000313" key="10">
    <source>
        <dbReference type="EMBL" id="HGS23236.1"/>
    </source>
</evidence>
<dbReference type="PROSITE" id="PS00533">
    <property type="entry name" value="PORPHOBILINOGEN_DEAM"/>
    <property type="match status" value="1"/>
</dbReference>
<reference evidence="10" key="1">
    <citation type="journal article" date="2020" name="mSystems">
        <title>Genome- and Community-Level Interaction Insights into Carbon Utilization and Element Cycling Functions of Hydrothermarchaeota in Hydrothermal Sediment.</title>
        <authorList>
            <person name="Zhou Z."/>
            <person name="Liu Y."/>
            <person name="Xu W."/>
            <person name="Pan J."/>
            <person name="Luo Z.H."/>
            <person name="Li M."/>
        </authorList>
    </citation>
    <scope>NUCLEOTIDE SEQUENCE [LARGE SCALE GENOMIC DNA]</scope>
    <source>
        <strain evidence="10">SpSt-573</strain>
    </source>
</reference>
<comment type="similarity">
    <text evidence="2 7">Belongs to the HMBS family.</text>
</comment>
<comment type="cofactor">
    <cofactor evidence="7">
        <name>dipyrromethane</name>
        <dbReference type="ChEBI" id="CHEBI:60342"/>
    </cofactor>
    <text evidence="7">Binds 1 dipyrromethane group covalently.</text>
</comment>
<comment type="function">
    <text evidence="1 7">Tetrapolymerization of the monopyrrole PBG into the hydroxymethylbilane pre-uroporphyrinogen in several discrete steps.</text>
</comment>
<organism evidence="10">
    <name type="scientific">Anaerolinea thermolimosa</name>
    <dbReference type="NCBI Taxonomy" id="229919"/>
    <lineage>
        <taxon>Bacteria</taxon>
        <taxon>Bacillati</taxon>
        <taxon>Chloroflexota</taxon>
        <taxon>Anaerolineae</taxon>
        <taxon>Anaerolineales</taxon>
        <taxon>Anaerolineaceae</taxon>
        <taxon>Anaerolinea</taxon>
    </lineage>
</organism>
<evidence type="ECO:0000256" key="7">
    <source>
        <dbReference type="HAMAP-Rule" id="MF_00260"/>
    </source>
</evidence>
<evidence type="ECO:0000256" key="6">
    <source>
        <dbReference type="ARBA" id="ARBA00048169"/>
    </source>
</evidence>
<sequence length="305" mass="32954">MKDLTTRMITLGSRPSKLARWQTEYILSQLKLAWPDLSFRIVTLDTTGDKIIDRPLPEIGGKGVFTAEMESALLSREIDLAVHSLKDLPVEISEELCIGAVGLRASAQDVLISAKGETLKTLPMGARLGTSSLRREAQIKATRPDFIILPLRGNVDTRLRKALEGEYDAILLAAAGIERLELGTYVTEYLPYEVMLPAPGQGALAIQCRSDDVELLQLLRPIHDLPTYRAVTAERAFLAALGGGCSAPVAAYASTDGAQIEMRGLVASIDGRRVIRVAGIGEDPKKIGELLAQKALDQGAEELLG</sequence>
<accession>A0A7C4KJW2</accession>